<proteinExistence type="predicted"/>
<comment type="caution">
    <text evidence="1">The sequence shown here is derived from an EMBL/GenBank/DDBJ whole genome shotgun (WGS) entry which is preliminary data.</text>
</comment>
<evidence type="ECO:0000313" key="1">
    <source>
        <dbReference type="EMBL" id="GBP71161.1"/>
    </source>
</evidence>
<dbReference type="EMBL" id="BGZK01001099">
    <property type="protein sequence ID" value="GBP71161.1"/>
    <property type="molecule type" value="Genomic_DNA"/>
</dbReference>
<dbReference type="AlphaFoldDB" id="A0A4C1Y4K4"/>
<dbReference type="Proteomes" id="UP000299102">
    <property type="component" value="Unassembled WGS sequence"/>
</dbReference>
<keyword evidence="2" id="KW-1185">Reference proteome</keyword>
<name>A0A4C1Y4K4_EUMVA</name>
<sequence>MTNFIAARAYHFRQNKNFSDNAWFEGNNLNHWPTAVQKCMFAFKRTQNNYQFLKISQQIFGAVKLVLKFELHSVVCRFANMSELKLQLMILRQPP</sequence>
<accession>A0A4C1Y4K4</accession>
<protein>
    <submittedName>
        <fullName evidence="1">Uncharacterized protein</fullName>
    </submittedName>
</protein>
<organism evidence="1 2">
    <name type="scientific">Eumeta variegata</name>
    <name type="common">Bagworm moth</name>
    <name type="synonym">Eumeta japonica</name>
    <dbReference type="NCBI Taxonomy" id="151549"/>
    <lineage>
        <taxon>Eukaryota</taxon>
        <taxon>Metazoa</taxon>
        <taxon>Ecdysozoa</taxon>
        <taxon>Arthropoda</taxon>
        <taxon>Hexapoda</taxon>
        <taxon>Insecta</taxon>
        <taxon>Pterygota</taxon>
        <taxon>Neoptera</taxon>
        <taxon>Endopterygota</taxon>
        <taxon>Lepidoptera</taxon>
        <taxon>Glossata</taxon>
        <taxon>Ditrysia</taxon>
        <taxon>Tineoidea</taxon>
        <taxon>Psychidae</taxon>
        <taxon>Oiketicinae</taxon>
        <taxon>Eumeta</taxon>
    </lineage>
</organism>
<evidence type="ECO:0000313" key="2">
    <source>
        <dbReference type="Proteomes" id="UP000299102"/>
    </source>
</evidence>
<reference evidence="1 2" key="1">
    <citation type="journal article" date="2019" name="Commun. Biol.">
        <title>The bagworm genome reveals a unique fibroin gene that provides high tensile strength.</title>
        <authorList>
            <person name="Kono N."/>
            <person name="Nakamura H."/>
            <person name="Ohtoshi R."/>
            <person name="Tomita M."/>
            <person name="Numata K."/>
            <person name="Arakawa K."/>
        </authorList>
    </citation>
    <scope>NUCLEOTIDE SEQUENCE [LARGE SCALE GENOMIC DNA]</scope>
</reference>
<gene>
    <name evidence="1" type="ORF">EVAR_89507_1</name>
</gene>